<dbReference type="KEGG" id="mde:101894752"/>
<dbReference type="RefSeq" id="XP_011291612.2">
    <property type="nucleotide sequence ID" value="XM_011293310.3"/>
</dbReference>
<dbReference type="Gene3D" id="3.90.1200.10">
    <property type="match status" value="1"/>
</dbReference>
<keyword evidence="1" id="KW-0472">Membrane</keyword>
<gene>
    <name evidence="3" type="primary">101894752</name>
</gene>
<dbReference type="Pfam" id="PF02958">
    <property type="entry name" value="EcKL"/>
    <property type="match status" value="1"/>
</dbReference>
<dbReference type="EnsemblMetazoa" id="MDOA010148-RB">
    <property type="protein sequence ID" value="MDOA010148-PB"/>
    <property type="gene ID" value="MDOA010148"/>
</dbReference>
<dbReference type="SMART" id="SM00587">
    <property type="entry name" value="CHK"/>
    <property type="match status" value="1"/>
</dbReference>
<dbReference type="PANTHER" id="PTHR11012">
    <property type="entry name" value="PROTEIN KINASE-LIKE DOMAIN-CONTAINING"/>
    <property type="match status" value="1"/>
</dbReference>
<dbReference type="InterPro" id="IPR004119">
    <property type="entry name" value="EcKL"/>
</dbReference>
<dbReference type="InterPro" id="IPR015897">
    <property type="entry name" value="CHK_kinase-like"/>
</dbReference>
<protein>
    <recommendedName>
        <fullName evidence="2">CHK kinase-like domain-containing protein</fullName>
    </recommendedName>
</protein>
<keyword evidence="1" id="KW-1133">Transmembrane helix</keyword>
<dbReference type="VEuPathDB" id="VectorBase:MDOA010148"/>
<dbReference type="InterPro" id="IPR011009">
    <property type="entry name" value="Kinase-like_dom_sf"/>
</dbReference>
<dbReference type="SUPFAM" id="SSF56112">
    <property type="entry name" value="Protein kinase-like (PK-like)"/>
    <property type="match status" value="1"/>
</dbReference>
<dbReference type="VEuPathDB" id="VectorBase:MDOMA2_010791"/>
<accession>A0A1I8N026</accession>
<reference evidence="3" key="1">
    <citation type="submission" date="2020-05" db="UniProtKB">
        <authorList>
            <consortium name="EnsemblMetazoa"/>
        </authorList>
    </citation>
    <scope>IDENTIFICATION</scope>
    <source>
        <strain evidence="3">Aabys</strain>
    </source>
</reference>
<keyword evidence="1" id="KW-0812">Transmembrane</keyword>
<feature type="domain" description="CHK kinase-like" evidence="2">
    <location>
        <begin position="138"/>
        <end position="333"/>
    </location>
</feature>
<dbReference type="OrthoDB" id="8250698at2759"/>
<evidence type="ECO:0000259" key="2">
    <source>
        <dbReference type="SMART" id="SM00587"/>
    </source>
</evidence>
<feature type="transmembrane region" description="Helical" evidence="1">
    <location>
        <begin position="356"/>
        <end position="376"/>
    </location>
</feature>
<evidence type="ECO:0000313" key="3">
    <source>
        <dbReference type="EnsemblMetazoa" id="MDOA010148-PB"/>
    </source>
</evidence>
<organism evidence="3">
    <name type="scientific">Musca domestica</name>
    <name type="common">House fly</name>
    <dbReference type="NCBI Taxonomy" id="7370"/>
    <lineage>
        <taxon>Eukaryota</taxon>
        <taxon>Metazoa</taxon>
        <taxon>Ecdysozoa</taxon>
        <taxon>Arthropoda</taxon>
        <taxon>Hexapoda</taxon>
        <taxon>Insecta</taxon>
        <taxon>Pterygota</taxon>
        <taxon>Neoptera</taxon>
        <taxon>Endopterygota</taxon>
        <taxon>Diptera</taxon>
        <taxon>Brachycera</taxon>
        <taxon>Muscomorpha</taxon>
        <taxon>Muscoidea</taxon>
        <taxon>Muscidae</taxon>
        <taxon>Musca</taxon>
    </lineage>
</organism>
<dbReference type="PANTHER" id="PTHR11012:SF12">
    <property type="entry name" value="CHK KINASE-LIKE DOMAIN-CONTAINING PROTEIN-RELATED"/>
    <property type="match status" value="1"/>
</dbReference>
<name>A0A1I8N026_MUSDO</name>
<sequence>MSIYNDDELVAPAWINKEFLEKVLSKYENNENVEIIKFDMSPASVKGDHYASIMFRCRVNYRFAQNASPVKRSLIIKTLPMEEGMKREMLMESRLFETEIAMYSEMLPKIEKILADCGEPTKLCADLIYHSLDPHKVIVFEDLCELGYNTIRNRFLTDEEIKAVFRKVARLHAVSYMLGHSEESEMVTKYQDGFLNSSMPMVEQMINDGIIHFTEMLSKHQDLAIYHEKITAMKGELSRKCKNLYRSYALNQGVGDIFVIIHGDFHLKNMMFKFSKKNKMEDLIMVDFQGSCYAPANIDMLYSQVMMMSSEMRMDRNEYMLYYFEEFLRILKKIQFKGEYPLYSDFQMANLKYRHFVIFLIASFLPMIAILALTPAEEQKDINLAKLLEDPNAKGQLYEAPAFVEEIRKIMPILLREGYLD</sequence>
<dbReference type="STRING" id="7370.A0A1I8N026"/>
<evidence type="ECO:0000256" key="1">
    <source>
        <dbReference type="SAM" id="Phobius"/>
    </source>
</evidence>
<proteinExistence type="predicted"/>
<dbReference type="AlphaFoldDB" id="A0A1I8N026"/>